<accession>A0AC35GHP7</accession>
<protein>
    <submittedName>
        <fullName evidence="2">Fe2OG dioxygenase domain-containing protein</fullName>
    </submittedName>
</protein>
<evidence type="ECO:0000313" key="1">
    <source>
        <dbReference type="Proteomes" id="UP000887580"/>
    </source>
</evidence>
<dbReference type="WBParaSite" id="PS1159_v2.g5237.t1">
    <property type="protein sequence ID" value="PS1159_v2.g5237.t1"/>
    <property type="gene ID" value="PS1159_v2.g5237"/>
</dbReference>
<name>A0AC35GHP7_9BILA</name>
<reference evidence="2" key="1">
    <citation type="submission" date="2022-11" db="UniProtKB">
        <authorList>
            <consortium name="WormBaseParasite"/>
        </authorList>
    </citation>
    <scope>IDENTIFICATION</scope>
</reference>
<organism evidence="1 2">
    <name type="scientific">Panagrolaimus sp. PS1159</name>
    <dbReference type="NCBI Taxonomy" id="55785"/>
    <lineage>
        <taxon>Eukaryota</taxon>
        <taxon>Metazoa</taxon>
        <taxon>Ecdysozoa</taxon>
        <taxon>Nematoda</taxon>
        <taxon>Chromadorea</taxon>
        <taxon>Rhabditida</taxon>
        <taxon>Tylenchina</taxon>
        <taxon>Panagrolaimomorpha</taxon>
        <taxon>Panagrolaimoidea</taxon>
        <taxon>Panagrolaimidae</taxon>
        <taxon>Panagrolaimus</taxon>
    </lineage>
</organism>
<proteinExistence type="predicted"/>
<sequence length="334" mass="38271">MKNSDEKCIKNNFKILFLNDIFQAGFAMCFCIFLTIVLINLYESVKSKNVFDEIQGFTGQNFWGKSSLEHCDTKFDKLFMGQNADPKLKCYIYQLNLNFVKVEVLNIDPPLVKFPQFFSKTLVSKFLNETEKVKLGELLVKSSDGPDRNIHQQSRVANGTFLSHYFSDVTTFTFNYIQNRINALNFAKAEDFQVLNYKPGGHYAPHFDHLVRNYDLFSKGNRFATFMVILKSADIGGGTIYPNIGITFQPKPGDAVVWLNMNTDYGRSEGSLHGACPVVKGVKVGLTLWVRSHGQELRWNCPLKKEDPFPLEPLIQPKWLKKDWPLRYGFPLFG</sequence>
<dbReference type="Proteomes" id="UP000887580">
    <property type="component" value="Unplaced"/>
</dbReference>
<evidence type="ECO:0000313" key="2">
    <source>
        <dbReference type="WBParaSite" id="PS1159_v2.g5237.t1"/>
    </source>
</evidence>